<dbReference type="InterPro" id="IPR007345">
    <property type="entry name" value="Polysacch_pyruvyl_Trfase"/>
</dbReference>
<evidence type="ECO:0000259" key="1">
    <source>
        <dbReference type="Pfam" id="PF04230"/>
    </source>
</evidence>
<keyword evidence="2" id="KW-0808">Transferase</keyword>
<protein>
    <submittedName>
        <fullName evidence="2">Polysaccharide pyruvyl transferase family protein</fullName>
    </submittedName>
</protein>
<dbReference type="EMBL" id="VVYF01000023">
    <property type="protein sequence ID" value="KAA5487352.1"/>
    <property type="molecule type" value="Genomic_DNA"/>
</dbReference>
<name>A0A6A1K685_9BACE</name>
<sequence>MKIGILTFHWATNYGAVLQAYALQEYLRNEGHEVEIINYKPWHFDFWKCYLRRPWLLQYFHRDWIGHNKELKLKLFRKNYLCQTKRYFSAKQIAVDNLDYDWVISGSDQILNDSFTLSGENSPTPAYYLQSFPNAKRIGYAVSFGCNEYPVEALQYAKRWINNFDKVGVREQTGLSILESMEYKGPKQIVPDPTILCGKELFKDIKIEYPEKKGYICAYILRKHIDFKEDNVIYIDDFNNPLSMEQWLGTIMGSKGLITNSYHGMIIAILNQVPFAVIADAAHMNDRFYTLLENLGLTDHIITSIDNYSTSLAQPIDWKDVEFRLAKFRKAGEYLLNNE</sequence>
<organism evidence="2 3">
    <name type="scientific">Bacteroides caccae</name>
    <dbReference type="NCBI Taxonomy" id="47678"/>
    <lineage>
        <taxon>Bacteria</taxon>
        <taxon>Pseudomonadati</taxon>
        <taxon>Bacteroidota</taxon>
        <taxon>Bacteroidia</taxon>
        <taxon>Bacteroidales</taxon>
        <taxon>Bacteroidaceae</taxon>
        <taxon>Bacteroides</taxon>
    </lineage>
</organism>
<dbReference type="Pfam" id="PF04230">
    <property type="entry name" value="PS_pyruv_trans"/>
    <property type="match status" value="1"/>
</dbReference>
<dbReference type="AlphaFoldDB" id="A0A6A1K685"/>
<feature type="domain" description="Polysaccharide pyruvyl transferase" evidence="1">
    <location>
        <begin position="13"/>
        <end position="279"/>
    </location>
</feature>
<reference evidence="2 3" key="1">
    <citation type="journal article" date="2019" name="Nat. Med.">
        <title>A library of human gut bacterial isolates paired with longitudinal multiomics data enables mechanistic microbiome research.</title>
        <authorList>
            <person name="Poyet M."/>
            <person name="Groussin M."/>
            <person name="Gibbons S.M."/>
            <person name="Avila-Pacheco J."/>
            <person name="Jiang X."/>
            <person name="Kearney S.M."/>
            <person name="Perrotta A.R."/>
            <person name="Berdy B."/>
            <person name="Zhao S."/>
            <person name="Lieberman T.D."/>
            <person name="Swanson P.K."/>
            <person name="Smith M."/>
            <person name="Roesemann S."/>
            <person name="Alexander J.E."/>
            <person name="Rich S.A."/>
            <person name="Livny J."/>
            <person name="Vlamakis H."/>
            <person name="Clish C."/>
            <person name="Bullock K."/>
            <person name="Deik A."/>
            <person name="Scott J."/>
            <person name="Pierce K.A."/>
            <person name="Xavier R.J."/>
            <person name="Alm E.J."/>
        </authorList>
    </citation>
    <scope>NUCLEOTIDE SEQUENCE [LARGE SCALE GENOMIC DNA]</scope>
    <source>
        <strain evidence="2 3">BIOML-A21</strain>
    </source>
</reference>
<accession>A0A6A1K685</accession>
<dbReference type="Proteomes" id="UP000491168">
    <property type="component" value="Unassembled WGS sequence"/>
</dbReference>
<dbReference type="RefSeq" id="WP_149928398.1">
    <property type="nucleotide sequence ID" value="NZ_VVYE01000016.1"/>
</dbReference>
<gene>
    <name evidence="2" type="ORF">F2Y35_19600</name>
</gene>
<evidence type="ECO:0000313" key="2">
    <source>
        <dbReference type="EMBL" id="KAA5487352.1"/>
    </source>
</evidence>
<comment type="caution">
    <text evidence="2">The sequence shown here is derived from an EMBL/GenBank/DDBJ whole genome shotgun (WGS) entry which is preliminary data.</text>
</comment>
<dbReference type="GO" id="GO:0016740">
    <property type="term" value="F:transferase activity"/>
    <property type="evidence" value="ECO:0007669"/>
    <property type="project" value="UniProtKB-KW"/>
</dbReference>
<evidence type="ECO:0000313" key="3">
    <source>
        <dbReference type="Proteomes" id="UP000491168"/>
    </source>
</evidence>
<proteinExistence type="predicted"/>